<dbReference type="EC" id="2.7.13.3" evidence="2"/>
<evidence type="ECO:0000256" key="4">
    <source>
        <dbReference type="ARBA" id="ARBA00022679"/>
    </source>
</evidence>
<organism evidence="10 11">
    <name type="scientific">Deinococcus humi</name>
    <dbReference type="NCBI Taxonomy" id="662880"/>
    <lineage>
        <taxon>Bacteria</taxon>
        <taxon>Thermotogati</taxon>
        <taxon>Deinococcota</taxon>
        <taxon>Deinococci</taxon>
        <taxon>Deinococcales</taxon>
        <taxon>Deinococcaceae</taxon>
        <taxon>Deinococcus</taxon>
    </lineage>
</organism>
<dbReference type="CDD" id="cd00082">
    <property type="entry name" value="HisKA"/>
    <property type="match status" value="1"/>
</dbReference>
<comment type="catalytic activity">
    <reaction evidence="1">
        <text>ATP + protein L-histidine = ADP + protein N-phospho-L-histidine.</text>
        <dbReference type="EC" id="2.7.13.3"/>
    </reaction>
</comment>
<dbReference type="Pfam" id="PF08447">
    <property type="entry name" value="PAS_3"/>
    <property type="match status" value="1"/>
</dbReference>
<sequence>MSAPADAADVPDLPPADTASAAPFADADAAALLSALPDPTVWVRADGQFTLNAAARERLGAVDGQVNNWTALFLPEAAQALRNAMALALKGEASRLSVTMPGAVAPALATITPAGPGAALLHFRESHDPLEVALEIMDSLGLGMTVQGADTQILHANASAPAILGLSPEQLHGRSSLDPRWQAIHPDGSDFPGDTHPSVQALRTGQTLLEVPMGVFHPSTGEWRWLEVTAIPRRAPGMEHPEQVTTVFADVTERRRTREALRRSEQRFRSLVEATAQIVFTTDAQGMFHPGQADWEVFTGQTPEQYLNPQKALEAIHPEDRDQTARAWAEILDSGQVYHLEHRLRRADGVYVPMQIRAVPLRNGDGSVREWVGTYTDISAVREAEAALKALNAELEGRVAVRTQELADVTRFSTLLLTAAGEGVFGLDASGRTTFANPAAARLLGYSVERLIGSHQHSLIHHSHPDGTHYPVTECPIHQTLQDGETRRLEHDVLWHAQGHPVPVSSVVTPMRSNTGQVTGAVLMVRDITERLRAQAQLQDAIADLERSNTDLEQFAYIASHDLQEPLRTLGSYAELLGRRYEGQLDERATLYLGFMQDAVKRMRGLIHDLLEFSRVGRGESAPTLLALDTAMRATAHSVSATLEGDGTPEGRAILDWDTPHTVLAHAPLIAPLLTNLIGNALKFTTPGQPARVRVESRREGEMIHVTVQDNGIGVAPEYQERVFDIFQRLHRREDYAGNGMGLAICRKIVEHHGGTLWLESTPLPAPDHGSTFHFTLPAAPEQSPPPHSGPPEPHHA</sequence>
<dbReference type="Proteomes" id="UP000552709">
    <property type="component" value="Unassembled WGS sequence"/>
</dbReference>
<dbReference type="PANTHER" id="PTHR43304:SF1">
    <property type="entry name" value="PAC DOMAIN-CONTAINING PROTEIN"/>
    <property type="match status" value="1"/>
</dbReference>
<dbReference type="GO" id="GO:0000155">
    <property type="term" value="F:phosphorelay sensor kinase activity"/>
    <property type="evidence" value="ECO:0007669"/>
    <property type="project" value="InterPro"/>
</dbReference>
<dbReference type="InterPro" id="IPR004358">
    <property type="entry name" value="Sig_transdc_His_kin-like_C"/>
</dbReference>
<reference evidence="10 11" key="1">
    <citation type="submission" date="2020-08" db="EMBL/GenBank/DDBJ databases">
        <title>Genomic Encyclopedia of Type Strains, Phase IV (KMG-IV): sequencing the most valuable type-strain genomes for metagenomic binning, comparative biology and taxonomic classification.</title>
        <authorList>
            <person name="Goeker M."/>
        </authorList>
    </citation>
    <scope>NUCLEOTIDE SEQUENCE [LARGE SCALE GENOMIC DNA]</scope>
    <source>
        <strain evidence="10 11">DSM 27939</strain>
    </source>
</reference>
<dbReference type="SMART" id="SM00388">
    <property type="entry name" value="HisKA"/>
    <property type="match status" value="1"/>
</dbReference>
<dbReference type="Gene3D" id="3.30.565.10">
    <property type="entry name" value="Histidine kinase-like ATPase, C-terminal domain"/>
    <property type="match status" value="1"/>
</dbReference>
<dbReference type="SUPFAM" id="SSF55785">
    <property type="entry name" value="PYP-like sensor domain (PAS domain)"/>
    <property type="match status" value="3"/>
</dbReference>
<evidence type="ECO:0000256" key="1">
    <source>
        <dbReference type="ARBA" id="ARBA00000085"/>
    </source>
</evidence>
<dbReference type="InterPro" id="IPR000700">
    <property type="entry name" value="PAS-assoc_C"/>
</dbReference>
<dbReference type="InterPro" id="IPR036890">
    <property type="entry name" value="HATPase_C_sf"/>
</dbReference>
<evidence type="ECO:0000256" key="6">
    <source>
        <dbReference type="SAM" id="MobiDB-lite"/>
    </source>
</evidence>
<dbReference type="InterPro" id="IPR013655">
    <property type="entry name" value="PAS_fold_3"/>
</dbReference>
<dbReference type="SMART" id="SM00091">
    <property type="entry name" value="PAS"/>
    <property type="match status" value="4"/>
</dbReference>
<dbReference type="InterPro" id="IPR035965">
    <property type="entry name" value="PAS-like_dom_sf"/>
</dbReference>
<keyword evidence="5" id="KW-0418">Kinase</keyword>
<dbReference type="Pfam" id="PF02518">
    <property type="entry name" value="HATPase_c"/>
    <property type="match status" value="1"/>
</dbReference>
<name>A0A7W8NHF6_9DEIO</name>
<evidence type="ECO:0000313" key="11">
    <source>
        <dbReference type="Proteomes" id="UP000552709"/>
    </source>
</evidence>
<evidence type="ECO:0000259" key="9">
    <source>
        <dbReference type="PROSITE" id="PS50113"/>
    </source>
</evidence>
<dbReference type="Pfam" id="PF08448">
    <property type="entry name" value="PAS_4"/>
    <property type="match status" value="1"/>
</dbReference>
<feature type="domain" description="PAC" evidence="9">
    <location>
        <begin position="487"/>
        <end position="540"/>
    </location>
</feature>
<dbReference type="EMBL" id="JACHFL010000012">
    <property type="protein sequence ID" value="MBB5364738.1"/>
    <property type="molecule type" value="Genomic_DNA"/>
</dbReference>
<gene>
    <name evidence="10" type="ORF">HNQ08_003851</name>
</gene>
<dbReference type="InterPro" id="IPR005467">
    <property type="entry name" value="His_kinase_dom"/>
</dbReference>
<comment type="caution">
    <text evidence="10">The sequence shown here is derived from an EMBL/GenBank/DDBJ whole genome shotgun (WGS) entry which is preliminary data.</text>
</comment>
<evidence type="ECO:0000256" key="5">
    <source>
        <dbReference type="ARBA" id="ARBA00022777"/>
    </source>
</evidence>
<dbReference type="SUPFAM" id="SSF55874">
    <property type="entry name" value="ATPase domain of HSP90 chaperone/DNA topoisomerase II/histidine kinase"/>
    <property type="match status" value="1"/>
</dbReference>
<evidence type="ECO:0000259" key="7">
    <source>
        <dbReference type="PROSITE" id="PS50109"/>
    </source>
</evidence>
<dbReference type="SUPFAM" id="SSF47384">
    <property type="entry name" value="Homodimeric domain of signal transducing histidine kinase"/>
    <property type="match status" value="1"/>
</dbReference>
<dbReference type="NCBIfam" id="TIGR00229">
    <property type="entry name" value="sensory_box"/>
    <property type="match status" value="3"/>
</dbReference>
<keyword evidence="4" id="KW-0808">Transferase</keyword>
<feature type="domain" description="PAS" evidence="8">
    <location>
        <begin position="264"/>
        <end position="335"/>
    </location>
</feature>
<dbReference type="PANTHER" id="PTHR43304">
    <property type="entry name" value="PHYTOCHROME-LIKE PROTEIN CPH1"/>
    <property type="match status" value="1"/>
</dbReference>
<dbReference type="InterPro" id="IPR003661">
    <property type="entry name" value="HisK_dim/P_dom"/>
</dbReference>
<evidence type="ECO:0000259" key="8">
    <source>
        <dbReference type="PROSITE" id="PS50112"/>
    </source>
</evidence>
<dbReference type="PROSITE" id="PS50112">
    <property type="entry name" value="PAS"/>
    <property type="match status" value="3"/>
</dbReference>
<feature type="domain" description="PAC" evidence="9">
    <location>
        <begin position="338"/>
        <end position="390"/>
    </location>
</feature>
<dbReference type="InterPro" id="IPR003594">
    <property type="entry name" value="HATPase_dom"/>
</dbReference>
<feature type="region of interest" description="Disordered" evidence="6">
    <location>
        <begin position="769"/>
        <end position="797"/>
    </location>
</feature>
<evidence type="ECO:0000256" key="2">
    <source>
        <dbReference type="ARBA" id="ARBA00012438"/>
    </source>
</evidence>
<dbReference type="FunFam" id="3.30.450.20:FF:000099">
    <property type="entry name" value="Sensory box sensor histidine kinase"/>
    <property type="match status" value="1"/>
</dbReference>
<feature type="domain" description="PAC" evidence="9">
    <location>
        <begin position="209"/>
        <end position="263"/>
    </location>
</feature>
<feature type="compositionally biased region" description="Pro residues" evidence="6">
    <location>
        <begin position="783"/>
        <end position="797"/>
    </location>
</feature>
<dbReference type="InterPro" id="IPR013656">
    <property type="entry name" value="PAS_4"/>
</dbReference>
<dbReference type="Pfam" id="PF00989">
    <property type="entry name" value="PAS"/>
    <property type="match status" value="1"/>
</dbReference>
<dbReference type="SMART" id="SM00387">
    <property type="entry name" value="HATPase_c"/>
    <property type="match status" value="1"/>
</dbReference>
<dbReference type="AlphaFoldDB" id="A0A7W8NHF6"/>
<evidence type="ECO:0000313" key="10">
    <source>
        <dbReference type="EMBL" id="MBB5364738.1"/>
    </source>
</evidence>
<dbReference type="InterPro" id="IPR000014">
    <property type="entry name" value="PAS"/>
</dbReference>
<dbReference type="Gene3D" id="1.10.287.130">
    <property type="match status" value="1"/>
</dbReference>
<dbReference type="Pfam" id="PF00512">
    <property type="entry name" value="HisKA"/>
    <property type="match status" value="1"/>
</dbReference>
<feature type="domain" description="PAS" evidence="8">
    <location>
        <begin position="416"/>
        <end position="484"/>
    </location>
</feature>
<dbReference type="RefSeq" id="WP_229790122.1">
    <property type="nucleotide sequence ID" value="NZ_JACHFL010000012.1"/>
</dbReference>
<dbReference type="GO" id="GO:0006355">
    <property type="term" value="P:regulation of DNA-templated transcription"/>
    <property type="evidence" value="ECO:0007669"/>
    <property type="project" value="InterPro"/>
</dbReference>
<dbReference type="CDD" id="cd00130">
    <property type="entry name" value="PAS"/>
    <property type="match status" value="3"/>
</dbReference>
<accession>A0A7W8NHF6</accession>
<dbReference type="SMART" id="SM00086">
    <property type="entry name" value="PAC"/>
    <property type="match status" value="3"/>
</dbReference>
<dbReference type="InterPro" id="IPR001610">
    <property type="entry name" value="PAC"/>
</dbReference>
<feature type="domain" description="Histidine kinase" evidence="7">
    <location>
        <begin position="558"/>
        <end position="781"/>
    </location>
</feature>
<keyword evidence="11" id="KW-1185">Reference proteome</keyword>
<dbReference type="InterPro" id="IPR052162">
    <property type="entry name" value="Sensor_kinase/Photoreceptor"/>
</dbReference>
<dbReference type="PRINTS" id="PR00344">
    <property type="entry name" value="BCTRLSENSOR"/>
</dbReference>
<dbReference type="PROSITE" id="PS50113">
    <property type="entry name" value="PAC"/>
    <property type="match status" value="3"/>
</dbReference>
<keyword evidence="3" id="KW-0597">Phosphoprotein</keyword>
<evidence type="ECO:0000256" key="3">
    <source>
        <dbReference type="ARBA" id="ARBA00022553"/>
    </source>
</evidence>
<dbReference type="Gene3D" id="3.30.450.20">
    <property type="entry name" value="PAS domain"/>
    <property type="match status" value="3"/>
</dbReference>
<dbReference type="InterPro" id="IPR036097">
    <property type="entry name" value="HisK_dim/P_sf"/>
</dbReference>
<proteinExistence type="predicted"/>
<dbReference type="InterPro" id="IPR013767">
    <property type="entry name" value="PAS_fold"/>
</dbReference>
<feature type="domain" description="PAS" evidence="8">
    <location>
        <begin position="135"/>
        <end position="187"/>
    </location>
</feature>
<protein>
    <recommendedName>
        <fullName evidence="2">histidine kinase</fullName>
        <ecNumber evidence="2">2.7.13.3</ecNumber>
    </recommendedName>
</protein>
<dbReference type="PROSITE" id="PS50109">
    <property type="entry name" value="HIS_KIN"/>
    <property type="match status" value="1"/>
</dbReference>